<evidence type="ECO:0000259" key="6">
    <source>
        <dbReference type="Pfam" id="PF04055"/>
    </source>
</evidence>
<evidence type="ECO:0000256" key="3">
    <source>
        <dbReference type="ARBA" id="ARBA00022723"/>
    </source>
</evidence>
<feature type="domain" description="4Fe4S-binding SPASM" evidence="7">
    <location>
        <begin position="268"/>
        <end position="335"/>
    </location>
</feature>
<dbReference type="GO" id="GO:0051536">
    <property type="term" value="F:iron-sulfur cluster binding"/>
    <property type="evidence" value="ECO:0007669"/>
    <property type="project" value="UniProtKB-KW"/>
</dbReference>
<dbReference type="GO" id="GO:0003824">
    <property type="term" value="F:catalytic activity"/>
    <property type="evidence" value="ECO:0007669"/>
    <property type="project" value="InterPro"/>
</dbReference>
<keyword evidence="4" id="KW-0408">Iron</keyword>
<dbReference type="EMBL" id="FSRA01000001">
    <property type="protein sequence ID" value="SIN98243.1"/>
    <property type="molecule type" value="Genomic_DNA"/>
</dbReference>
<dbReference type="SFLD" id="SFLDS00029">
    <property type="entry name" value="Radical_SAM"/>
    <property type="match status" value="1"/>
</dbReference>
<dbReference type="InterPro" id="IPR050377">
    <property type="entry name" value="Radical_SAM_PqqE_MftC-like"/>
</dbReference>
<dbReference type="AlphaFoldDB" id="A0A1N6FSL7"/>
<protein>
    <submittedName>
        <fullName evidence="8">Radical SAM additional 4Fe4S-binding SPASM domain-containing protein</fullName>
    </submittedName>
</protein>
<feature type="domain" description="Radical SAM core" evidence="6">
    <location>
        <begin position="56"/>
        <end position="214"/>
    </location>
</feature>
<dbReference type="Pfam" id="PF13186">
    <property type="entry name" value="SPASM"/>
    <property type="match status" value="1"/>
</dbReference>
<proteinExistence type="predicted"/>
<evidence type="ECO:0000256" key="4">
    <source>
        <dbReference type="ARBA" id="ARBA00023004"/>
    </source>
</evidence>
<name>A0A1N6FSL7_9BACT</name>
<keyword evidence="3" id="KW-0479">Metal-binding</keyword>
<evidence type="ECO:0000259" key="7">
    <source>
        <dbReference type="Pfam" id="PF13186"/>
    </source>
</evidence>
<dbReference type="Pfam" id="PF04055">
    <property type="entry name" value="Radical_SAM"/>
    <property type="match status" value="1"/>
</dbReference>
<dbReference type="SUPFAM" id="SSF102114">
    <property type="entry name" value="Radical SAM enzymes"/>
    <property type="match status" value="1"/>
</dbReference>
<comment type="cofactor">
    <cofactor evidence="1">
        <name>[4Fe-4S] cluster</name>
        <dbReference type="ChEBI" id="CHEBI:49883"/>
    </cofactor>
</comment>
<dbReference type="InterPro" id="IPR023885">
    <property type="entry name" value="4Fe4S-binding_SPASM_dom"/>
</dbReference>
<dbReference type="PANTHER" id="PTHR11228:SF7">
    <property type="entry name" value="PQQA PEPTIDE CYCLASE"/>
    <property type="match status" value="1"/>
</dbReference>
<sequence length="337" mass="40044">MYVSLRRNLKQWFYHTPVIWRSIETLQGLAYMLDYYYYYKLPGHQQRLSLREINIEFASQCNLRCKFCSLDHFKPREIISKETLKIFLEQLLEDDRFRKVEVINLHNGGEILLHPKRIEMLEVLKAYKHKAKQRNRKFPEIRMLTNGMLLRENLSAQIIALDVIDVIGVSFDGGTPELFEEMRTNAVWDKFYENIRAFHRLNQEADHRTKMYAITCIPHDKPLNIHWMHPQFQALYQLLDWYELRRLHNWAGEVSGLSFRQKKYKIGCSMLMKQLVLLPNGDVTVCCSDLNSKGVIGNIKEKDVISIYKSRERMQYLDLLLRGRKSELALCSNCETF</sequence>
<dbReference type="SFLD" id="SFLDG01067">
    <property type="entry name" value="SPASM/twitch_domain_containing"/>
    <property type="match status" value="1"/>
</dbReference>
<dbReference type="CDD" id="cd01335">
    <property type="entry name" value="Radical_SAM"/>
    <property type="match status" value="1"/>
</dbReference>
<organism evidence="8 9">
    <name type="scientific">Chitinophaga niabensis</name>
    <dbReference type="NCBI Taxonomy" id="536979"/>
    <lineage>
        <taxon>Bacteria</taxon>
        <taxon>Pseudomonadati</taxon>
        <taxon>Bacteroidota</taxon>
        <taxon>Chitinophagia</taxon>
        <taxon>Chitinophagales</taxon>
        <taxon>Chitinophagaceae</taxon>
        <taxon>Chitinophaga</taxon>
    </lineage>
</organism>
<dbReference type="GO" id="GO:0046872">
    <property type="term" value="F:metal ion binding"/>
    <property type="evidence" value="ECO:0007669"/>
    <property type="project" value="UniProtKB-KW"/>
</dbReference>
<dbReference type="OrthoDB" id="9805809at2"/>
<accession>A0A1N6FSL7</accession>
<reference evidence="8 9" key="1">
    <citation type="submission" date="2016-11" db="EMBL/GenBank/DDBJ databases">
        <authorList>
            <person name="Jaros S."/>
            <person name="Januszkiewicz K."/>
            <person name="Wedrychowicz H."/>
        </authorList>
    </citation>
    <scope>NUCLEOTIDE SEQUENCE [LARGE SCALE GENOMIC DNA]</scope>
    <source>
        <strain evidence="8 9">DSM 24787</strain>
    </source>
</reference>
<evidence type="ECO:0000313" key="9">
    <source>
        <dbReference type="Proteomes" id="UP000185003"/>
    </source>
</evidence>
<dbReference type="InterPro" id="IPR007197">
    <property type="entry name" value="rSAM"/>
</dbReference>
<dbReference type="Gene3D" id="3.20.20.70">
    <property type="entry name" value="Aldolase class I"/>
    <property type="match status" value="1"/>
</dbReference>
<keyword evidence="9" id="KW-1185">Reference proteome</keyword>
<dbReference type="PANTHER" id="PTHR11228">
    <property type="entry name" value="RADICAL SAM DOMAIN PROTEIN"/>
    <property type="match status" value="1"/>
</dbReference>
<dbReference type="InterPro" id="IPR013785">
    <property type="entry name" value="Aldolase_TIM"/>
</dbReference>
<evidence type="ECO:0000256" key="5">
    <source>
        <dbReference type="ARBA" id="ARBA00023014"/>
    </source>
</evidence>
<dbReference type="CDD" id="cd21109">
    <property type="entry name" value="SPASM"/>
    <property type="match status" value="1"/>
</dbReference>
<evidence type="ECO:0000313" key="8">
    <source>
        <dbReference type="EMBL" id="SIN98243.1"/>
    </source>
</evidence>
<dbReference type="STRING" id="536979.SAMN04488055_2389"/>
<gene>
    <name evidence="8" type="ORF">SAMN04488055_2389</name>
</gene>
<dbReference type="InterPro" id="IPR058240">
    <property type="entry name" value="rSAM_sf"/>
</dbReference>
<evidence type="ECO:0000256" key="1">
    <source>
        <dbReference type="ARBA" id="ARBA00001966"/>
    </source>
</evidence>
<keyword evidence="2" id="KW-0949">S-adenosyl-L-methionine</keyword>
<keyword evidence="5" id="KW-0411">Iron-sulfur</keyword>
<dbReference type="RefSeq" id="WP_074239458.1">
    <property type="nucleotide sequence ID" value="NZ_FSRA01000001.1"/>
</dbReference>
<evidence type="ECO:0000256" key="2">
    <source>
        <dbReference type="ARBA" id="ARBA00022691"/>
    </source>
</evidence>
<dbReference type="Proteomes" id="UP000185003">
    <property type="component" value="Unassembled WGS sequence"/>
</dbReference>